<dbReference type="PANTHER" id="PTHR44591">
    <property type="entry name" value="STRESS RESPONSE REGULATOR PROTEIN 1"/>
    <property type="match status" value="1"/>
</dbReference>
<feature type="modified residue" description="4-aspartylphosphate" evidence="2">
    <location>
        <position position="87"/>
    </location>
</feature>
<dbReference type="SUPFAM" id="SSF52172">
    <property type="entry name" value="CheY-like"/>
    <property type="match status" value="1"/>
</dbReference>
<dbReference type="CDD" id="cd00156">
    <property type="entry name" value="REC"/>
    <property type="match status" value="1"/>
</dbReference>
<evidence type="ECO:0000259" key="3">
    <source>
        <dbReference type="PROSITE" id="PS50110"/>
    </source>
</evidence>
<dbReference type="GO" id="GO:0000160">
    <property type="term" value="P:phosphorelay signal transduction system"/>
    <property type="evidence" value="ECO:0007669"/>
    <property type="project" value="InterPro"/>
</dbReference>
<dbReference type="Gene3D" id="1.25.40.10">
    <property type="entry name" value="Tetratricopeptide repeat domain"/>
    <property type="match status" value="1"/>
</dbReference>
<evidence type="ECO:0000256" key="2">
    <source>
        <dbReference type="PROSITE-ProRule" id="PRU00169"/>
    </source>
</evidence>
<keyword evidence="5" id="KW-1185">Reference proteome</keyword>
<dbReference type="InterPro" id="IPR011006">
    <property type="entry name" value="CheY-like_superfamily"/>
</dbReference>
<dbReference type="InterPro" id="IPR050595">
    <property type="entry name" value="Bact_response_regulator"/>
</dbReference>
<name>A0A7X8TNY1_9VIBR</name>
<dbReference type="RefSeq" id="WP_168835158.1">
    <property type="nucleotide sequence ID" value="NZ_JABAIK010000003.1"/>
</dbReference>
<sequence length="548" mass="62554">MRGYINTRYGLMPSIQSIAIYMESLVIKGRATELKVLIIDDSRPAAVLVRQQLVSMGLHRDNVYSVVRYEDALPLLDKYFFHLLIIDYHLEQALNGFELVSVLHQNRRLNDKVGILIISGDATQQTVLTALSGKVKHFISKPIKTRHLEEKIDQILGEIELKEALGPLLPIERFDILKQALNQPVHPRFAIAHEALILDDLMSNANVLLLKEALTQSQTSNHATKAIAQAVVLQHHGEVGSAIELLHQFLIENPLSIRILDQLSLLYQENHNHPMALKWAIKAFELTPSISKRAIRASFLAAQLKQKETLVKIGYTFAGHISLADQNWLNAVLSYLNDLGSVYTATDQNKSKKLLLKHTSNFAQVALRRLTPQRIAQLNAAVTLFQTHILLHEQNPFLAHQKLFKSLSFFYQDIFACPSLLLEQYINSFLYFGEFHMHKELQQINQQHQSTKCAQAEFVNDAVTPPNDIHDLEVHLQQYPYSAEAKMHYMHRAQNKLKNNKQTHQYRDELNQLHLPPNWGRWLKIHQHRAPLTAPPTAFSISTPAEPL</sequence>
<organism evidence="4 5">
    <name type="scientific">Vibrio agarilyticus</name>
    <dbReference type="NCBI Taxonomy" id="2726741"/>
    <lineage>
        <taxon>Bacteria</taxon>
        <taxon>Pseudomonadati</taxon>
        <taxon>Pseudomonadota</taxon>
        <taxon>Gammaproteobacteria</taxon>
        <taxon>Vibrionales</taxon>
        <taxon>Vibrionaceae</taxon>
        <taxon>Vibrio</taxon>
    </lineage>
</organism>
<dbReference type="EMBL" id="JABAIK010000003">
    <property type="protein sequence ID" value="NLS12045.1"/>
    <property type="molecule type" value="Genomic_DNA"/>
</dbReference>
<protein>
    <submittedName>
        <fullName evidence="4">Response regulator</fullName>
    </submittedName>
</protein>
<dbReference type="SMART" id="SM00448">
    <property type="entry name" value="REC"/>
    <property type="match status" value="1"/>
</dbReference>
<dbReference type="Gene3D" id="3.40.50.2300">
    <property type="match status" value="1"/>
</dbReference>
<proteinExistence type="predicted"/>
<evidence type="ECO:0000256" key="1">
    <source>
        <dbReference type="ARBA" id="ARBA00022553"/>
    </source>
</evidence>
<dbReference type="Proteomes" id="UP000535589">
    <property type="component" value="Unassembled WGS sequence"/>
</dbReference>
<evidence type="ECO:0000313" key="5">
    <source>
        <dbReference type="Proteomes" id="UP000535589"/>
    </source>
</evidence>
<comment type="caution">
    <text evidence="4">The sequence shown here is derived from an EMBL/GenBank/DDBJ whole genome shotgun (WGS) entry which is preliminary data.</text>
</comment>
<dbReference type="InterPro" id="IPR011990">
    <property type="entry name" value="TPR-like_helical_dom_sf"/>
</dbReference>
<feature type="domain" description="Response regulatory" evidence="3">
    <location>
        <begin position="35"/>
        <end position="156"/>
    </location>
</feature>
<reference evidence="4 5" key="1">
    <citation type="submission" date="2020-04" db="EMBL/GenBank/DDBJ databases">
        <title>Vibrio sp. SM6, a novel species isolated from seawater.</title>
        <authorList>
            <person name="Wang X."/>
        </authorList>
    </citation>
    <scope>NUCLEOTIDE SEQUENCE [LARGE SCALE GENOMIC DNA]</scope>
    <source>
        <strain evidence="4 5">SM6</strain>
    </source>
</reference>
<dbReference type="InterPro" id="IPR001789">
    <property type="entry name" value="Sig_transdc_resp-reg_receiver"/>
</dbReference>
<dbReference type="SUPFAM" id="SSF48452">
    <property type="entry name" value="TPR-like"/>
    <property type="match status" value="1"/>
</dbReference>
<dbReference type="Pfam" id="PF00072">
    <property type="entry name" value="Response_reg"/>
    <property type="match status" value="1"/>
</dbReference>
<dbReference type="PANTHER" id="PTHR44591:SF3">
    <property type="entry name" value="RESPONSE REGULATORY DOMAIN-CONTAINING PROTEIN"/>
    <property type="match status" value="1"/>
</dbReference>
<keyword evidence="1 2" id="KW-0597">Phosphoprotein</keyword>
<dbReference type="AlphaFoldDB" id="A0A7X8TNY1"/>
<gene>
    <name evidence="4" type="ORF">HGP28_03950</name>
</gene>
<evidence type="ECO:0000313" key="4">
    <source>
        <dbReference type="EMBL" id="NLS12045.1"/>
    </source>
</evidence>
<dbReference type="PROSITE" id="PS50110">
    <property type="entry name" value="RESPONSE_REGULATORY"/>
    <property type="match status" value="1"/>
</dbReference>
<accession>A0A7X8TNY1</accession>